<dbReference type="PANTHER" id="PTHR37806">
    <property type="entry name" value="LMO0724 PROTEIN"/>
    <property type="match status" value="1"/>
</dbReference>
<evidence type="ECO:0000313" key="2">
    <source>
        <dbReference type="EMBL" id="GGK01729.1"/>
    </source>
</evidence>
<organism evidence="2 3">
    <name type="scientific">Lentibacillus kapialis</name>
    <dbReference type="NCBI Taxonomy" id="340214"/>
    <lineage>
        <taxon>Bacteria</taxon>
        <taxon>Bacillati</taxon>
        <taxon>Bacillota</taxon>
        <taxon>Bacilli</taxon>
        <taxon>Bacillales</taxon>
        <taxon>Bacillaceae</taxon>
        <taxon>Lentibacillus</taxon>
    </lineage>
</organism>
<dbReference type="InterPro" id="IPR039564">
    <property type="entry name" value="Peptidase_C39-like"/>
</dbReference>
<dbReference type="AlphaFoldDB" id="A0A917PZP7"/>
<sequence>MSAKRSLALIGICAFILIAVVRPKRALAPATSNTKIRGVPLYYQYPELPTGCEATSLAMLLSWGLGEHISKYTIADALPKGAKVHEAGGELKGAHPNKAFVGDPYTDSDDGSFGVFEAPILETLETFMPGCGMDLTGSPFESLLDIVKTGKPVMAWTTLEQRETFHGKTWRDEDGDVIDWYQNEHAVVMVGIDGDDLIAHDPHTGEAEYYDRNLFERNWASLGRRAVTLRTKDQIPC</sequence>
<comment type="caution">
    <text evidence="2">The sequence shown here is derived from an EMBL/GenBank/DDBJ whole genome shotgun (WGS) entry which is preliminary data.</text>
</comment>
<gene>
    <name evidence="2" type="ORF">GCM10007063_25050</name>
</gene>
<feature type="domain" description="Peptidase C39-like" evidence="1">
    <location>
        <begin position="38"/>
        <end position="203"/>
    </location>
</feature>
<name>A0A917PZP7_9BACI</name>
<dbReference type="EMBL" id="BMNQ01000041">
    <property type="protein sequence ID" value="GGK01729.1"/>
    <property type="molecule type" value="Genomic_DNA"/>
</dbReference>
<accession>A0A917PZP7</accession>
<reference evidence="2" key="2">
    <citation type="submission" date="2020-09" db="EMBL/GenBank/DDBJ databases">
        <authorList>
            <person name="Sun Q."/>
            <person name="Ohkuma M."/>
        </authorList>
    </citation>
    <scope>NUCLEOTIDE SEQUENCE</scope>
    <source>
        <strain evidence="2">JCM 12580</strain>
    </source>
</reference>
<dbReference type="RefSeq" id="WP_188633446.1">
    <property type="nucleotide sequence ID" value="NZ_BMNQ01000041.1"/>
</dbReference>
<dbReference type="Pfam" id="PF13529">
    <property type="entry name" value="Peptidase_C39_2"/>
    <property type="match status" value="1"/>
</dbReference>
<evidence type="ECO:0000313" key="3">
    <source>
        <dbReference type="Proteomes" id="UP000658382"/>
    </source>
</evidence>
<protein>
    <recommendedName>
        <fullName evidence="1">Peptidase C39-like domain-containing protein</fullName>
    </recommendedName>
</protein>
<evidence type="ECO:0000259" key="1">
    <source>
        <dbReference type="Pfam" id="PF13529"/>
    </source>
</evidence>
<reference evidence="2" key="1">
    <citation type="journal article" date="2014" name="Int. J. Syst. Evol. Microbiol.">
        <title>Complete genome sequence of Corynebacterium casei LMG S-19264T (=DSM 44701T), isolated from a smear-ripened cheese.</title>
        <authorList>
            <consortium name="US DOE Joint Genome Institute (JGI-PGF)"/>
            <person name="Walter F."/>
            <person name="Albersmeier A."/>
            <person name="Kalinowski J."/>
            <person name="Ruckert C."/>
        </authorList>
    </citation>
    <scope>NUCLEOTIDE SEQUENCE</scope>
    <source>
        <strain evidence="2">JCM 12580</strain>
    </source>
</reference>
<dbReference type="PANTHER" id="PTHR37806:SF1">
    <property type="entry name" value="PEPTIDASE C39-LIKE DOMAIN-CONTAINING PROTEIN"/>
    <property type="match status" value="1"/>
</dbReference>
<keyword evidence="3" id="KW-1185">Reference proteome</keyword>
<proteinExistence type="predicted"/>
<dbReference type="Gene3D" id="3.90.70.10">
    <property type="entry name" value="Cysteine proteinases"/>
    <property type="match status" value="1"/>
</dbReference>
<dbReference type="Proteomes" id="UP000658382">
    <property type="component" value="Unassembled WGS sequence"/>
</dbReference>